<sequence>MNIDGTHGTSDTTPAVPPVPRPAAPPPPMPHRPPTGALETWLRTPRHADAPGIYAYGHHPRPAQDPARLPDRKLLGGAALSLLIGALVWSLCNDEYVTFWFWPFLWLTPDSWRVAHPGDTLVAFNVTSRVYYVLCTLLLLAVCARFGRWREVLRRYVLPLVRAAKEPVAASGAVEAGAVDDPLEWPEVRAAGGVAVAERLAQEARAGRMNDVDYVRLHRAWRMARGSADRAEAFGEAVLRHGAAAWTHPSGARDVPDRSARHDLYTAQVRIGAADEGDRNPYQYRGAGMALDPALLGTSLLAVGPPGSGKTRHLVRPVVESLCLQALAGTAAVIVVGPAGADLGPADAFDVVISIGDPASAYDLDLYGGATDPDEAAGLLAAALLDGFDSEQSDPRRASTALAQVLGPFRAAHGRFPSVPELRELLDGGAAAVAALRERLDEAGQPGWARELDSRSRQSGRPGDVGALLADRVALLDRPAFAGFFDVSGRTKPFALSALEHPLRVRVDLPERGHTEASRMLTRLLLAQFTVAVTGRRDRALFACLVLDDATRAVTADAVRSLQRLRSAHAGAVLALRGLDDVPEALRGALLGAAGCRIALSGVSTWDGKRFAESWGTTWVEEEDITRTPDQSGGLFKRFVRGVRRLFTGEAATTESVTVRRVERERWSASDLANAVPPGHAVASLTTVGGETAPPVLIDLRG</sequence>
<dbReference type="Proteomes" id="UP001156398">
    <property type="component" value="Unassembled WGS sequence"/>
</dbReference>
<dbReference type="EMBL" id="JAAGKO020000033">
    <property type="protein sequence ID" value="MDI5965302.1"/>
    <property type="molecule type" value="Genomic_DNA"/>
</dbReference>
<proteinExistence type="predicted"/>
<feature type="region of interest" description="Disordered" evidence="1">
    <location>
        <begin position="1"/>
        <end position="38"/>
    </location>
</feature>
<dbReference type="Gene3D" id="3.40.50.300">
    <property type="entry name" value="P-loop containing nucleotide triphosphate hydrolases"/>
    <property type="match status" value="1"/>
</dbReference>
<feature type="compositionally biased region" description="Pro residues" evidence="1">
    <location>
        <begin position="15"/>
        <end position="33"/>
    </location>
</feature>
<accession>A0ABT6W3H6</accession>
<keyword evidence="2" id="KW-0547">Nucleotide-binding</keyword>
<name>A0ABT6W3H6_9ACTN</name>
<comment type="caution">
    <text evidence="2">The sequence shown here is derived from an EMBL/GenBank/DDBJ whole genome shotgun (WGS) entry which is preliminary data.</text>
</comment>
<gene>
    <name evidence="2" type="ORF">POF43_021680</name>
</gene>
<reference evidence="2 3" key="1">
    <citation type="submission" date="2023-05" db="EMBL/GenBank/DDBJ databases">
        <title>Streptantibioticus silvisoli sp. nov., acidotolerant actinomycetes 1 from pine litter.</title>
        <authorList>
            <person name="Swiecimska M."/>
            <person name="Golinska P."/>
            <person name="Sangal V."/>
            <person name="Wachnowicz B."/>
            <person name="Goodfellow M."/>
        </authorList>
    </citation>
    <scope>NUCLEOTIDE SEQUENCE [LARGE SCALE GENOMIC DNA]</scope>
    <source>
        <strain evidence="2 3">SL54</strain>
    </source>
</reference>
<dbReference type="SUPFAM" id="SSF52540">
    <property type="entry name" value="P-loop containing nucleoside triphosphate hydrolases"/>
    <property type="match status" value="1"/>
</dbReference>
<keyword evidence="2" id="KW-0067">ATP-binding</keyword>
<dbReference type="InterPro" id="IPR027417">
    <property type="entry name" value="P-loop_NTPase"/>
</dbReference>
<evidence type="ECO:0000256" key="1">
    <source>
        <dbReference type="SAM" id="MobiDB-lite"/>
    </source>
</evidence>
<evidence type="ECO:0000313" key="2">
    <source>
        <dbReference type="EMBL" id="MDI5965302.1"/>
    </source>
</evidence>
<dbReference type="RefSeq" id="WP_282704700.1">
    <property type="nucleotide sequence ID" value="NZ_JAAGKO020000033.1"/>
</dbReference>
<keyword evidence="3" id="KW-1185">Reference proteome</keyword>
<dbReference type="GO" id="GO:0005524">
    <property type="term" value="F:ATP binding"/>
    <property type="evidence" value="ECO:0007669"/>
    <property type="project" value="UniProtKB-KW"/>
</dbReference>
<organism evidence="2 3">
    <name type="scientific">Streptantibioticus silvisoli</name>
    <dbReference type="NCBI Taxonomy" id="2705255"/>
    <lineage>
        <taxon>Bacteria</taxon>
        <taxon>Bacillati</taxon>
        <taxon>Actinomycetota</taxon>
        <taxon>Actinomycetes</taxon>
        <taxon>Kitasatosporales</taxon>
        <taxon>Streptomycetaceae</taxon>
        <taxon>Streptantibioticus</taxon>
    </lineage>
</organism>
<protein>
    <submittedName>
        <fullName evidence="2">ATP-binding protein</fullName>
    </submittedName>
</protein>
<evidence type="ECO:0000313" key="3">
    <source>
        <dbReference type="Proteomes" id="UP001156398"/>
    </source>
</evidence>